<dbReference type="EMBL" id="MU620892">
    <property type="protein sequence ID" value="KAI8584746.1"/>
    <property type="molecule type" value="Genomic_DNA"/>
</dbReference>
<feature type="compositionally biased region" description="Basic and acidic residues" evidence="1">
    <location>
        <begin position="396"/>
        <end position="413"/>
    </location>
</feature>
<dbReference type="Proteomes" id="UP001206595">
    <property type="component" value="Unassembled WGS sequence"/>
</dbReference>
<dbReference type="AlphaFoldDB" id="A0AAD5HJH0"/>
<organism evidence="2 3">
    <name type="scientific">Umbelopsis ramanniana AG</name>
    <dbReference type="NCBI Taxonomy" id="1314678"/>
    <lineage>
        <taxon>Eukaryota</taxon>
        <taxon>Fungi</taxon>
        <taxon>Fungi incertae sedis</taxon>
        <taxon>Mucoromycota</taxon>
        <taxon>Mucoromycotina</taxon>
        <taxon>Umbelopsidomycetes</taxon>
        <taxon>Umbelopsidales</taxon>
        <taxon>Umbelopsidaceae</taxon>
        <taxon>Umbelopsis</taxon>
    </lineage>
</organism>
<sequence length="473" mass="53521">MKIVDLCDSRTSDSLAAMTDRKRQASPSLDTDLNLPDLDAELTRRIAQQREKLSKLNYVLQQLSEDITDQTSCTASTDKPIETILDHSQVPRSQPMDIQYPIAHWRPREHRKALEILPSYTDATISSPVASEPQHLQGADLVNQDRPIGTSTEHSSTTVAHEGPEDSIDRDIQQLVGFLSSKKSKAKPQAQRVIEASPAVIQQFRAFNDLFTYANARTEFDGLKRPQIQNNLMTLQILTEALCEGHVFQSDATSLIASSLSCLIESITVEAEEGPTEHCRSTLVLVDDLNETLQKWYSWDPEKDQFSSPFDVKDLSDVLTFFTLVVSSDLKANYVKQNEVVKEEIWETMGLKSKYTMNFHEILLATFNLRRLERGHSQPQPSQEEHDDILLEDRLEQSSVQRTDKGTTYRPQDDPVDFLWSDPEDDENEDNDQYDETDGSETTSVDGIFDSATEISGADVTENDWSEIDRESD</sequence>
<reference evidence="2" key="1">
    <citation type="submission" date="2021-06" db="EMBL/GenBank/DDBJ databases">
        <authorList>
            <consortium name="DOE Joint Genome Institute"/>
            <person name="Mondo S.J."/>
            <person name="Amses K.R."/>
            <person name="Simmons D.R."/>
            <person name="Longcore J.E."/>
            <person name="Seto K."/>
            <person name="Alves G.H."/>
            <person name="Bonds A.E."/>
            <person name="Quandt C.A."/>
            <person name="Davis W.J."/>
            <person name="Chang Y."/>
            <person name="Letcher P.M."/>
            <person name="Powell M.J."/>
            <person name="Kuo A."/>
            <person name="Labutti K."/>
            <person name="Pangilinan J."/>
            <person name="Andreopoulos W."/>
            <person name="Tritt A."/>
            <person name="Riley R."/>
            <person name="Hundley H."/>
            <person name="Johnson J."/>
            <person name="Lipzen A."/>
            <person name="Barry K."/>
            <person name="Berbee M.L."/>
            <person name="Buchler N.E."/>
            <person name="Grigoriev I.V."/>
            <person name="Spatafora J.W."/>
            <person name="Stajich J.E."/>
            <person name="James T.Y."/>
        </authorList>
    </citation>
    <scope>NUCLEOTIDE SEQUENCE</scope>
    <source>
        <strain evidence="2">AG</strain>
    </source>
</reference>
<feature type="region of interest" description="Disordered" evidence="1">
    <location>
        <begin position="396"/>
        <end position="473"/>
    </location>
</feature>
<feature type="compositionally biased region" description="Polar residues" evidence="1">
    <location>
        <begin position="149"/>
        <end position="159"/>
    </location>
</feature>
<dbReference type="GeneID" id="75910453"/>
<reference evidence="2" key="2">
    <citation type="journal article" date="2022" name="Proc. Natl. Acad. Sci. U.S.A.">
        <title>Diploid-dominant life cycles characterize the early evolution of Fungi.</title>
        <authorList>
            <person name="Amses K.R."/>
            <person name="Simmons D.R."/>
            <person name="Longcore J.E."/>
            <person name="Mondo S.J."/>
            <person name="Seto K."/>
            <person name="Jeronimo G.H."/>
            <person name="Bonds A.E."/>
            <person name="Quandt C.A."/>
            <person name="Davis W.J."/>
            <person name="Chang Y."/>
            <person name="Federici B.A."/>
            <person name="Kuo A."/>
            <person name="LaButti K."/>
            <person name="Pangilinan J."/>
            <person name="Andreopoulos W."/>
            <person name="Tritt A."/>
            <person name="Riley R."/>
            <person name="Hundley H."/>
            <person name="Johnson J."/>
            <person name="Lipzen A."/>
            <person name="Barry K."/>
            <person name="Lang B.F."/>
            <person name="Cuomo C.A."/>
            <person name="Buchler N.E."/>
            <person name="Grigoriev I.V."/>
            <person name="Spatafora J.W."/>
            <person name="Stajich J.E."/>
            <person name="James T.Y."/>
        </authorList>
    </citation>
    <scope>NUCLEOTIDE SEQUENCE</scope>
    <source>
        <strain evidence="2">AG</strain>
    </source>
</reference>
<gene>
    <name evidence="2" type="ORF">K450DRAFT_217823</name>
</gene>
<dbReference type="RefSeq" id="XP_051449750.1">
    <property type="nucleotide sequence ID" value="XM_051585103.1"/>
</dbReference>
<feature type="region of interest" description="Disordered" evidence="1">
    <location>
        <begin position="130"/>
        <end position="167"/>
    </location>
</feature>
<evidence type="ECO:0000313" key="3">
    <source>
        <dbReference type="Proteomes" id="UP001206595"/>
    </source>
</evidence>
<protein>
    <submittedName>
        <fullName evidence="2">Uncharacterized protein</fullName>
    </submittedName>
</protein>
<keyword evidence="3" id="KW-1185">Reference proteome</keyword>
<name>A0AAD5HJH0_UMBRA</name>
<evidence type="ECO:0000313" key="2">
    <source>
        <dbReference type="EMBL" id="KAI8584746.1"/>
    </source>
</evidence>
<proteinExistence type="predicted"/>
<feature type="compositionally biased region" description="Acidic residues" evidence="1">
    <location>
        <begin position="422"/>
        <end position="439"/>
    </location>
</feature>
<comment type="caution">
    <text evidence="2">The sequence shown here is derived from an EMBL/GenBank/DDBJ whole genome shotgun (WGS) entry which is preliminary data.</text>
</comment>
<evidence type="ECO:0000256" key="1">
    <source>
        <dbReference type="SAM" id="MobiDB-lite"/>
    </source>
</evidence>
<accession>A0AAD5HJH0</accession>